<sequence>MKLKTVSVVGSLLLLNACASVAERNPNDPYERYNRSMFNFNEKADHYVMKPVARGYQKITPQVVQKGVSNFFDNLRDVVSLGSNVLRGDLNKAGTDLVRVTVNSTVGLGGLINIADKEGIPSNKNTLGDTFASWGWKKSNYLVFPLTGPSTVRDSVGSAIVSVYPIEKAIIHDKIARYALTGVKAVDTRVKYLPLTDMLEKTDTMDKYAYMRDMYMTARNKQIGVATEEIDIDELIDPEMPAPEAKTTIRPANGGAPNVAPQRGAGSKAKRVAKMKQHHQPDVLPVSSWEREELTTDLSPMSRQIWQYGTF</sequence>
<dbReference type="InterPro" id="IPR007428">
    <property type="entry name" value="MlaA"/>
</dbReference>
<evidence type="ECO:0000313" key="5">
    <source>
        <dbReference type="Proteomes" id="UP000254209"/>
    </source>
</evidence>
<dbReference type="PANTHER" id="PTHR30035">
    <property type="entry name" value="LIPOPROTEIN VACJ-RELATED"/>
    <property type="match status" value="1"/>
</dbReference>
<dbReference type="Proteomes" id="UP000254209">
    <property type="component" value="Unassembled WGS sequence"/>
</dbReference>
<keyword evidence="4" id="KW-0449">Lipoprotein</keyword>
<dbReference type="AlphaFoldDB" id="A0A376BS82"/>
<keyword evidence="2 3" id="KW-0732">Signal</keyword>
<dbReference type="RefSeq" id="WP_034292795.1">
    <property type="nucleotide sequence ID" value="NZ_CP091519.2"/>
</dbReference>
<dbReference type="GO" id="GO:0016020">
    <property type="term" value="C:membrane"/>
    <property type="evidence" value="ECO:0007669"/>
    <property type="project" value="InterPro"/>
</dbReference>
<proteinExistence type="inferred from homology"/>
<dbReference type="GO" id="GO:0120010">
    <property type="term" value="P:intermembrane phospholipid transfer"/>
    <property type="evidence" value="ECO:0007669"/>
    <property type="project" value="TreeGrafter"/>
</dbReference>
<feature type="signal peptide" evidence="3">
    <location>
        <begin position="1"/>
        <end position="22"/>
    </location>
</feature>
<protein>
    <submittedName>
        <fullName evidence="4">Probable phospholipid-binding lipoprotein mlaA</fullName>
    </submittedName>
</protein>
<dbReference type="EMBL" id="UFSO01000003">
    <property type="protein sequence ID" value="SSY79663.1"/>
    <property type="molecule type" value="Genomic_DNA"/>
</dbReference>
<dbReference type="PANTHER" id="PTHR30035:SF3">
    <property type="entry name" value="INTERMEMBRANE PHOSPHOLIPID TRANSPORT SYSTEM LIPOPROTEIN MLAA"/>
    <property type="match status" value="1"/>
</dbReference>
<organism evidence="4 5">
    <name type="scientific">Alysiella crassa</name>
    <dbReference type="NCBI Taxonomy" id="153491"/>
    <lineage>
        <taxon>Bacteria</taxon>
        <taxon>Pseudomonadati</taxon>
        <taxon>Pseudomonadota</taxon>
        <taxon>Betaproteobacteria</taxon>
        <taxon>Neisseriales</taxon>
        <taxon>Neisseriaceae</taxon>
        <taxon>Alysiella</taxon>
    </lineage>
</organism>
<feature type="chain" id="PRO_5016746142" evidence="3">
    <location>
        <begin position="23"/>
        <end position="311"/>
    </location>
</feature>
<dbReference type="Pfam" id="PF04333">
    <property type="entry name" value="MlaA"/>
    <property type="match status" value="1"/>
</dbReference>
<evidence type="ECO:0000256" key="1">
    <source>
        <dbReference type="ARBA" id="ARBA00010634"/>
    </source>
</evidence>
<dbReference type="OrthoDB" id="9785326at2"/>
<evidence type="ECO:0000313" key="4">
    <source>
        <dbReference type="EMBL" id="SSY79663.1"/>
    </source>
</evidence>
<evidence type="ECO:0000256" key="2">
    <source>
        <dbReference type="ARBA" id="ARBA00022729"/>
    </source>
</evidence>
<dbReference type="PRINTS" id="PR01805">
    <property type="entry name" value="VACJLIPOPROT"/>
</dbReference>
<name>A0A376BS82_9NEIS</name>
<reference evidence="4 5" key="1">
    <citation type="submission" date="2018-06" db="EMBL/GenBank/DDBJ databases">
        <authorList>
            <consortium name="Pathogen Informatics"/>
            <person name="Doyle S."/>
        </authorList>
    </citation>
    <scope>NUCLEOTIDE SEQUENCE [LARGE SCALE GENOMIC DNA]</scope>
    <source>
        <strain evidence="4 5">NCTC10283</strain>
    </source>
</reference>
<accession>A0A376BS82</accession>
<keyword evidence="5" id="KW-1185">Reference proteome</keyword>
<evidence type="ECO:0000256" key="3">
    <source>
        <dbReference type="SAM" id="SignalP"/>
    </source>
</evidence>
<gene>
    <name evidence="4" type="primary">mlaA</name>
    <name evidence="4" type="ORF">NCTC10283_01428</name>
</gene>
<comment type="similarity">
    <text evidence="1">Belongs to the MlaA family.</text>
</comment>
<dbReference type="STRING" id="1120980.GCA_000745955_01286"/>